<comment type="caution">
    <text evidence="1">The sequence shown here is derived from an EMBL/GenBank/DDBJ whole genome shotgun (WGS) entry which is preliminary data.</text>
</comment>
<accession>A0A0B2AHJ8</accession>
<keyword evidence="2" id="KW-1185">Reference proteome</keyword>
<dbReference type="EMBL" id="JTDL01000141">
    <property type="protein sequence ID" value="KHL01378.1"/>
    <property type="molecule type" value="Genomic_DNA"/>
</dbReference>
<evidence type="ECO:0000313" key="2">
    <source>
        <dbReference type="Proteomes" id="UP000030982"/>
    </source>
</evidence>
<gene>
    <name evidence="1" type="ORF">LK10_15940</name>
</gene>
<dbReference type="RefSeq" id="WP_043125723.1">
    <property type="nucleotide sequence ID" value="NZ_JTDL01000141.1"/>
</dbReference>
<proteinExistence type="predicted"/>
<reference evidence="1 2" key="1">
    <citation type="submission" date="2014-09" db="EMBL/GenBank/DDBJ databases">
        <title>Genome sequence of Sinomonas sp. MUSC 117.</title>
        <authorList>
            <person name="Lee L.-H."/>
        </authorList>
    </citation>
    <scope>NUCLEOTIDE SEQUENCE [LARGE SCALE GENOMIC DNA]</scope>
    <source>
        <strain evidence="1 2">MUSC 117</strain>
    </source>
</reference>
<organism evidence="1 2">
    <name type="scientific">Sinomonas humi</name>
    <dbReference type="NCBI Taxonomy" id="1338436"/>
    <lineage>
        <taxon>Bacteria</taxon>
        <taxon>Bacillati</taxon>
        <taxon>Actinomycetota</taxon>
        <taxon>Actinomycetes</taxon>
        <taxon>Micrococcales</taxon>
        <taxon>Micrococcaceae</taxon>
        <taxon>Sinomonas</taxon>
    </lineage>
</organism>
<name>A0A0B2AHJ8_9MICC</name>
<sequence length="135" mass="13386">MSPSGGEARLELAGQGAVRDVTDHNGACPDGGRVAHERFGSGRAVDNAVKDEAVHCDTICRREPIEVVRDGGAASSAVSGLIASSSMTSVSRMWTISSGGPSLAASSAALSTTAAAAALARTVAMTGCSEPAGAR</sequence>
<protein>
    <submittedName>
        <fullName evidence="1">Uncharacterized protein</fullName>
    </submittedName>
</protein>
<dbReference type="AlphaFoldDB" id="A0A0B2AHJ8"/>
<dbReference type="Proteomes" id="UP000030982">
    <property type="component" value="Unassembled WGS sequence"/>
</dbReference>
<evidence type="ECO:0000313" key="1">
    <source>
        <dbReference type="EMBL" id="KHL01378.1"/>
    </source>
</evidence>